<dbReference type="GO" id="GO:0005634">
    <property type="term" value="C:nucleus"/>
    <property type="evidence" value="ECO:0007669"/>
    <property type="project" value="TreeGrafter"/>
</dbReference>
<evidence type="ECO:0000313" key="4">
    <source>
        <dbReference type="Proteomes" id="UP001153620"/>
    </source>
</evidence>
<feature type="region of interest" description="Disordered" evidence="1">
    <location>
        <begin position="80"/>
        <end position="104"/>
    </location>
</feature>
<name>A0A9N9RQV7_9DIPT</name>
<sequence>MVVQTKLCQSSENVELAETQESSNSVDVIMKDFVDKFFQPAIENIKENTDEKIEEQQIKKICRNLLEDCARTQYSNDTTPSILKSSIKTDSDANDETDSGTSLLHQALKRKRTESEAENLYKRQFFITTATNNFINTPVASTVTTQQKPTASLLTSALTSPPKAMRHTNNPSRPIFHLIPANRNLKSTHVELLNLLKQNSSLPAIKTEPSKIIVTSSTSTTTSDMIQTPIIERKMEDLNLEISQEVLDTIIVQRSPDELEDLMQASEGNERTLRRKRSKSEDAMHSINNKVIKKRKLSSSTIEFKTEKDVKKFYLNINKNVKVKPTLLETIFEKDESLEEETFRKDLGRATKRTINVCDGFNINKSLIKKRKNLIKKNWGSRKKPRKVALKKFKEEFQKKMELVSMSSD</sequence>
<reference evidence="3" key="1">
    <citation type="submission" date="2022-01" db="EMBL/GenBank/DDBJ databases">
        <authorList>
            <person name="King R."/>
        </authorList>
    </citation>
    <scope>NUCLEOTIDE SEQUENCE</scope>
</reference>
<accession>A0A9N9RQV7</accession>
<dbReference type="PANTHER" id="PTHR23399">
    <property type="entry name" value="DEOXYNUCLEOTIDYLTRANSFERASE TERMINAL-INTERACTING PROTEIN 1"/>
    <property type="match status" value="1"/>
</dbReference>
<evidence type="ECO:0000313" key="3">
    <source>
        <dbReference type="EMBL" id="CAG9801489.1"/>
    </source>
</evidence>
<protein>
    <recommendedName>
        <fullName evidence="2">DNTTIP1 dimerisation domain-containing protein</fullName>
    </recommendedName>
</protein>
<reference evidence="3" key="2">
    <citation type="submission" date="2022-10" db="EMBL/GenBank/DDBJ databases">
        <authorList>
            <consortium name="ENA_rothamsted_submissions"/>
            <consortium name="culmorum"/>
            <person name="King R."/>
        </authorList>
    </citation>
    <scope>NUCLEOTIDE SEQUENCE</scope>
</reference>
<organism evidence="3 4">
    <name type="scientific">Chironomus riparius</name>
    <dbReference type="NCBI Taxonomy" id="315576"/>
    <lineage>
        <taxon>Eukaryota</taxon>
        <taxon>Metazoa</taxon>
        <taxon>Ecdysozoa</taxon>
        <taxon>Arthropoda</taxon>
        <taxon>Hexapoda</taxon>
        <taxon>Insecta</taxon>
        <taxon>Pterygota</taxon>
        <taxon>Neoptera</taxon>
        <taxon>Endopterygota</taxon>
        <taxon>Diptera</taxon>
        <taxon>Nematocera</taxon>
        <taxon>Chironomoidea</taxon>
        <taxon>Chironomidae</taxon>
        <taxon>Chironominae</taxon>
        <taxon>Chironomus</taxon>
    </lineage>
</organism>
<dbReference type="OrthoDB" id="8035741at2759"/>
<keyword evidence="4" id="KW-1185">Reference proteome</keyword>
<evidence type="ECO:0000259" key="2">
    <source>
        <dbReference type="Pfam" id="PF18192"/>
    </source>
</evidence>
<dbReference type="EMBL" id="OU895877">
    <property type="protein sequence ID" value="CAG9801489.1"/>
    <property type="molecule type" value="Genomic_DNA"/>
</dbReference>
<dbReference type="GO" id="GO:0003677">
    <property type="term" value="F:DNA binding"/>
    <property type="evidence" value="ECO:0007669"/>
    <property type="project" value="TreeGrafter"/>
</dbReference>
<dbReference type="PANTHER" id="PTHR23399:SF2">
    <property type="entry name" value="DEOXYNUCLEOTIDYLTRANSFERASE TERMINAL-INTERACTING PROTEIN 1"/>
    <property type="match status" value="1"/>
</dbReference>
<dbReference type="InterPro" id="IPR026064">
    <property type="entry name" value="TdIF1"/>
</dbReference>
<dbReference type="Pfam" id="PF18192">
    <property type="entry name" value="DNTTIP1_dimer"/>
    <property type="match status" value="1"/>
</dbReference>
<dbReference type="AlphaFoldDB" id="A0A9N9RQV7"/>
<dbReference type="Proteomes" id="UP001153620">
    <property type="component" value="Chromosome 1"/>
</dbReference>
<gene>
    <name evidence="3" type="ORF">CHIRRI_LOCUS4415</name>
</gene>
<proteinExistence type="predicted"/>
<feature type="domain" description="DNTTIP1 dimerisation" evidence="2">
    <location>
        <begin position="24"/>
        <end position="76"/>
    </location>
</feature>
<dbReference type="InterPro" id="IPR041384">
    <property type="entry name" value="DNTTIP1_dimer"/>
</dbReference>
<dbReference type="GO" id="GO:0031491">
    <property type="term" value="F:nucleosome binding"/>
    <property type="evidence" value="ECO:0007669"/>
    <property type="project" value="TreeGrafter"/>
</dbReference>
<evidence type="ECO:0000256" key="1">
    <source>
        <dbReference type="SAM" id="MobiDB-lite"/>
    </source>
</evidence>